<dbReference type="AlphaFoldDB" id="A0A5D4UB82"/>
<dbReference type="InterPro" id="IPR025847">
    <property type="entry name" value="MEDS_domain"/>
</dbReference>
<dbReference type="RefSeq" id="WP_148969099.1">
    <property type="nucleotide sequence ID" value="NZ_CANLNA010000002.1"/>
</dbReference>
<dbReference type="OrthoDB" id="2855396at2"/>
<evidence type="ECO:0000313" key="3">
    <source>
        <dbReference type="Proteomes" id="UP000324269"/>
    </source>
</evidence>
<accession>A0A5D4UB82</accession>
<comment type="caution">
    <text evidence="2">The sequence shown here is derived from an EMBL/GenBank/DDBJ whole genome shotgun (WGS) entry which is preliminary data.</text>
</comment>
<sequence>MEALNEVKLVTLHKGHVFYQFQSEETYLSNLMLFIRCGLENNQHILVIESMRNISKVRNRMKRILNEEQQSSIYLVDNFDYYFLNGDFNTENILKHFKKDISIIKKQNPSIRTWTHVEWTSSEPDATILNEFESTSDDYVIQEGLLSVCAYSKNSLSPVLKETLEKVHNYVMTDEELCLSMMYGK</sequence>
<evidence type="ECO:0000313" key="2">
    <source>
        <dbReference type="EMBL" id="TYS84667.1"/>
    </source>
</evidence>
<gene>
    <name evidence="2" type="ORF">FZC85_14975</name>
</gene>
<proteinExistence type="predicted"/>
<dbReference type="Pfam" id="PF14417">
    <property type="entry name" value="MEDS"/>
    <property type="match status" value="1"/>
</dbReference>
<evidence type="ECO:0000259" key="1">
    <source>
        <dbReference type="Pfam" id="PF14417"/>
    </source>
</evidence>
<protein>
    <recommendedName>
        <fullName evidence="1">MEDS domain-containing protein</fullName>
    </recommendedName>
</protein>
<dbReference type="Proteomes" id="UP000324269">
    <property type="component" value="Unassembled WGS sequence"/>
</dbReference>
<dbReference type="EMBL" id="VTEZ01000004">
    <property type="protein sequence ID" value="TYS84667.1"/>
    <property type="molecule type" value="Genomic_DNA"/>
</dbReference>
<feature type="domain" description="MEDS" evidence="1">
    <location>
        <begin position="16"/>
        <end position="168"/>
    </location>
</feature>
<reference evidence="2 3" key="1">
    <citation type="submission" date="2019-08" db="EMBL/GenBank/DDBJ databases">
        <title>Bacillus genomes from the desert of Cuatro Cienegas, Coahuila.</title>
        <authorList>
            <person name="Olmedo-Alvarez G."/>
        </authorList>
    </citation>
    <scope>NUCLEOTIDE SEQUENCE [LARGE SCALE GENOMIC DNA]</scope>
    <source>
        <strain evidence="2 3">CH87b_3T</strain>
    </source>
</reference>
<organism evidence="2 3">
    <name type="scientific">Rossellomorea aquimaris</name>
    <dbReference type="NCBI Taxonomy" id="189382"/>
    <lineage>
        <taxon>Bacteria</taxon>
        <taxon>Bacillati</taxon>
        <taxon>Bacillota</taxon>
        <taxon>Bacilli</taxon>
        <taxon>Bacillales</taxon>
        <taxon>Bacillaceae</taxon>
        <taxon>Rossellomorea</taxon>
    </lineage>
</organism>
<name>A0A5D4UB82_9BACI</name>